<dbReference type="OrthoDB" id="5363340at2"/>
<dbReference type="Proteomes" id="UP000310353">
    <property type="component" value="Unassembled WGS sequence"/>
</dbReference>
<feature type="region of interest" description="Disordered" evidence="1">
    <location>
        <begin position="130"/>
        <end position="158"/>
    </location>
</feature>
<feature type="compositionally biased region" description="Polar residues" evidence="1">
    <location>
        <begin position="137"/>
        <end position="152"/>
    </location>
</feature>
<proteinExistence type="predicted"/>
<comment type="caution">
    <text evidence="2">The sequence shown here is derived from an EMBL/GenBank/DDBJ whole genome shotgun (WGS) entry which is preliminary data.</text>
</comment>
<protein>
    <submittedName>
        <fullName evidence="2">Uncharacterized protein</fullName>
    </submittedName>
</protein>
<organism evidence="2 3">
    <name type="scientific">Campylobacter aviculae</name>
    <dbReference type="NCBI Taxonomy" id="2510190"/>
    <lineage>
        <taxon>Bacteria</taxon>
        <taxon>Pseudomonadati</taxon>
        <taxon>Campylobacterota</taxon>
        <taxon>Epsilonproteobacteria</taxon>
        <taxon>Campylobacterales</taxon>
        <taxon>Campylobacteraceae</taxon>
        <taxon>Campylobacter</taxon>
    </lineage>
</organism>
<dbReference type="AlphaFoldDB" id="A0A4U7BJ97"/>
<sequence length="176" mass="19914">MSDKELEIFELCERLSELLGDKEAIADLKKLYINHPEMFKDMQDVSNTIKEVVKEPELIIKNPRPKNEKDFIAVKHLQNTKQKIGDIGIRNDKGTNVIFHANKSSNRNFKRFVKKNVVVTGEAVHSLHTSRPAELGGNNQTLSGANAHSATTEKIIAQKDKSTNDFKTKLEEFNAK</sequence>
<feature type="non-terminal residue" evidence="2">
    <location>
        <position position="176"/>
    </location>
</feature>
<evidence type="ECO:0000313" key="3">
    <source>
        <dbReference type="Proteomes" id="UP000310353"/>
    </source>
</evidence>
<evidence type="ECO:0000256" key="1">
    <source>
        <dbReference type="SAM" id="MobiDB-lite"/>
    </source>
</evidence>
<name>A0A4U7BJ97_9BACT</name>
<dbReference type="EMBL" id="NXMA01000050">
    <property type="protein sequence ID" value="TKX28027.1"/>
    <property type="molecule type" value="Genomic_DNA"/>
</dbReference>
<reference evidence="2 3" key="1">
    <citation type="submission" date="2018-05" db="EMBL/GenBank/DDBJ databases">
        <title>Novel Campyloabacter and Helicobacter Species and Strains.</title>
        <authorList>
            <person name="Mannion A.J."/>
            <person name="Shen Z."/>
            <person name="Fox J.G."/>
        </authorList>
    </citation>
    <scope>NUCLEOTIDE SEQUENCE [LARGE SCALE GENOMIC DNA]</scope>
    <source>
        <strain evidence="3">MIT17-670</strain>
    </source>
</reference>
<accession>A0A4U7BJ97</accession>
<evidence type="ECO:0000313" key="2">
    <source>
        <dbReference type="EMBL" id="TKX28027.1"/>
    </source>
</evidence>
<keyword evidence="3" id="KW-1185">Reference proteome</keyword>
<dbReference type="RefSeq" id="WP_137623021.1">
    <property type="nucleotide sequence ID" value="NZ_NXMA01000050.1"/>
</dbReference>
<gene>
    <name evidence="2" type="ORF">CQA76_08980</name>
</gene>